<organism evidence="1 2">
    <name type="scientific">Mycolicibacterium septicum DSM 44393</name>
    <dbReference type="NCBI Taxonomy" id="1341646"/>
    <lineage>
        <taxon>Bacteria</taxon>
        <taxon>Bacillati</taxon>
        <taxon>Actinomycetota</taxon>
        <taxon>Actinomycetes</taxon>
        <taxon>Mycobacteriales</taxon>
        <taxon>Mycobacteriaceae</taxon>
        <taxon>Mycolicibacterium</taxon>
    </lineage>
</organism>
<accession>A0A7X6MQS9</accession>
<sequence length="145" mass="16325">MALDESLLLGYPNSALDLLFRQSEAGPIPDGDTRGTLLAWPGTWLAKPLALLVRVIIWQGKVLDRREGVLRNKVTPFGLRLVKARLSIASSWVDDGDCVLIDYSTTSFLARMVRDEIRQVGPDLYLGVVWLWRKRVGWFTIRSTG</sequence>
<gene>
    <name evidence="1" type="ORF">HGA11_19770</name>
</gene>
<dbReference type="Proteomes" id="UP000518188">
    <property type="component" value="Unassembled WGS sequence"/>
</dbReference>
<protein>
    <submittedName>
        <fullName evidence="1">Uncharacterized protein</fullName>
    </submittedName>
</protein>
<name>A0A7X6MQS9_9MYCO</name>
<proteinExistence type="predicted"/>
<dbReference type="EMBL" id="JAAXPJ010000007">
    <property type="protein sequence ID" value="NKZ13215.1"/>
    <property type="molecule type" value="Genomic_DNA"/>
</dbReference>
<evidence type="ECO:0000313" key="2">
    <source>
        <dbReference type="Proteomes" id="UP000518188"/>
    </source>
</evidence>
<comment type="caution">
    <text evidence="1">The sequence shown here is derived from an EMBL/GenBank/DDBJ whole genome shotgun (WGS) entry which is preliminary data.</text>
</comment>
<reference evidence="1 2" key="1">
    <citation type="submission" date="2020-04" db="EMBL/GenBank/DDBJ databases">
        <title>MicrobeNet Type strains.</title>
        <authorList>
            <person name="Nicholson A.C."/>
        </authorList>
    </citation>
    <scope>NUCLEOTIDE SEQUENCE [LARGE SCALE GENOMIC DNA]</scope>
    <source>
        <strain evidence="1 2">ATCC 700731</strain>
    </source>
</reference>
<evidence type="ECO:0000313" key="1">
    <source>
        <dbReference type="EMBL" id="NKZ13215.1"/>
    </source>
</evidence>
<dbReference type="AlphaFoldDB" id="A0A7X6MQS9"/>